<evidence type="ECO:0000256" key="10">
    <source>
        <dbReference type="ARBA" id="ARBA00070787"/>
    </source>
</evidence>
<feature type="compositionally biased region" description="Basic residues" evidence="11">
    <location>
        <begin position="428"/>
        <end position="446"/>
    </location>
</feature>
<evidence type="ECO:0000256" key="7">
    <source>
        <dbReference type="ARBA" id="ARBA00023242"/>
    </source>
</evidence>
<dbReference type="EMBL" id="VZTO01007017">
    <property type="protein sequence ID" value="NXT20331.1"/>
    <property type="molecule type" value="Genomic_DNA"/>
</dbReference>
<feature type="non-terminal residue" evidence="12">
    <location>
        <position position="1"/>
    </location>
</feature>
<dbReference type="CDD" id="cd00403">
    <property type="entry name" value="Ribosomal_L1"/>
    <property type="match status" value="1"/>
</dbReference>
<comment type="subcellular location">
    <subcellularLocation>
        <location evidence="1">Nucleus</location>
        <location evidence="1">Nucleolus</location>
    </subcellularLocation>
</comment>
<evidence type="ECO:0000256" key="3">
    <source>
        <dbReference type="ARBA" id="ARBA00022553"/>
    </source>
</evidence>
<dbReference type="InterPro" id="IPR023674">
    <property type="entry name" value="Ribosomal_uL1-like"/>
</dbReference>
<reference evidence="12 13" key="1">
    <citation type="submission" date="2019-09" db="EMBL/GenBank/DDBJ databases">
        <title>Bird 10,000 Genomes (B10K) Project - Family phase.</title>
        <authorList>
            <person name="Zhang G."/>
        </authorList>
    </citation>
    <scope>NUCLEOTIDE SEQUENCE [LARGE SCALE GENOMIC DNA]</scope>
    <source>
        <strain evidence="12">B10K-DU-003-42</strain>
        <tissue evidence="12">Mixed tissue sample</tissue>
    </source>
</reference>
<evidence type="ECO:0000313" key="13">
    <source>
        <dbReference type="Proteomes" id="UP000536260"/>
    </source>
</evidence>
<evidence type="ECO:0000313" key="12">
    <source>
        <dbReference type="EMBL" id="NXT20331.1"/>
    </source>
</evidence>
<keyword evidence="2" id="KW-1017">Isopeptide bond</keyword>
<evidence type="ECO:0000256" key="9">
    <source>
        <dbReference type="ARBA" id="ARBA00061550"/>
    </source>
</evidence>
<proteinExistence type="inferred from homology"/>
<feature type="region of interest" description="Disordered" evidence="11">
    <location>
        <begin position="334"/>
        <end position="446"/>
    </location>
</feature>
<feature type="compositionally biased region" description="Basic and acidic residues" evidence="11">
    <location>
        <begin position="334"/>
        <end position="349"/>
    </location>
</feature>
<name>A0A7L3AJF3_9AVES</name>
<dbReference type="InterPro" id="IPR016095">
    <property type="entry name" value="Ribosomal_uL1_3-a/b-sand"/>
</dbReference>
<evidence type="ECO:0000256" key="1">
    <source>
        <dbReference type="ARBA" id="ARBA00004604"/>
    </source>
</evidence>
<dbReference type="Proteomes" id="UP000536260">
    <property type="component" value="Unassembled WGS sequence"/>
</dbReference>
<feature type="compositionally biased region" description="Basic and acidic residues" evidence="11">
    <location>
        <begin position="395"/>
        <end position="404"/>
    </location>
</feature>
<comment type="function">
    <text evidence="8">Regulates cellular senescence through inhibition of PTEN translation. Acts as a pro-apoptotic regulator in response to DNA damage.</text>
</comment>
<evidence type="ECO:0000256" key="11">
    <source>
        <dbReference type="SAM" id="MobiDB-lite"/>
    </source>
</evidence>
<dbReference type="GO" id="GO:0005730">
    <property type="term" value="C:nucleolus"/>
    <property type="evidence" value="ECO:0007669"/>
    <property type="project" value="UniProtKB-SubCell"/>
</dbReference>
<accession>A0A7L3AJF3</accession>
<dbReference type="FunFam" id="3.40.50.790:FF:000004">
    <property type="entry name" value="Ribosomal L1 domain-containing 1-like 1"/>
    <property type="match status" value="1"/>
</dbReference>
<keyword evidence="6" id="KW-0175">Coiled coil</keyword>
<feature type="non-terminal residue" evidence="12">
    <location>
        <position position="446"/>
    </location>
</feature>
<evidence type="ECO:0000256" key="2">
    <source>
        <dbReference type="ARBA" id="ARBA00022499"/>
    </source>
</evidence>
<dbReference type="Gene3D" id="3.40.50.790">
    <property type="match status" value="1"/>
</dbReference>
<dbReference type="Gene3D" id="3.30.190.20">
    <property type="match status" value="1"/>
</dbReference>
<evidence type="ECO:0000256" key="5">
    <source>
        <dbReference type="ARBA" id="ARBA00022990"/>
    </source>
</evidence>
<dbReference type="InterPro" id="IPR028364">
    <property type="entry name" value="Ribosomal_uL1/biogenesis"/>
</dbReference>
<dbReference type="SUPFAM" id="SSF56808">
    <property type="entry name" value="Ribosomal protein L1"/>
    <property type="match status" value="1"/>
</dbReference>
<keyword evidence="5" id="KW-0007">Acetylation</keyword>
<comment type="caution">
    <text evidence="12">The sequence shown here is derived from an EMBL/GenBank/DDBJ whole genome shotgun (WGS) entry which is preliminary data.</text>
</comment>
<evidence type="ECO:0000256" key="6">
    <source>
        <dbReference type="ARBA" id="ARBA00023054"/>
    </source>
</evidence>
<evidence type="ECO:0000256" key="4">
    <source>
        <dbReference type="ARBA" id="ARBA00022843"/>
    </source>
</evidence>
<organism evidence="12 13">
    <name type="scientific">Syrrhaptes paradoxus</name>
    <name type="common">Pallas's sandgrouse</name>
    <dbReference type="NCBI Taxonomy" id="302527"/>
    <lineage>
        <taxon>Eukaryota</taxon>
        <taxon>Metazoa</taxon>
        <taxon>Chordata</taxon>
        <taxon>Craniata</taxon>
        <taxon>Vertebrata</taxon>
        <taxon>Euteleostomi</taxon>
        <taxon>Archelosauria</taxon>
        <taxon>Archosauria</taxon>
        <taxon>Dinosauria</taxon>
        <taxon>Saurischia</taxon>
        <taxon>Theropoda</taxon>
        <taxon>Coelurosauria</taxon>
        <taxon>Aves</taxon>
        <taxon>Neognathae</taxon>
        <taxon>Neoaves</taxon>
        <taxon>Columbimorphae</taxon>
        <taxon>Pterocliformes</taxon>
        <taxon>Pteroclidae</taxon>
        <taxon>Syrrhaptes</taxon>
    </lineage>
</organism>
<protein>
    <recommendedName>
        <fullName evidence="10">Ribosomal L1 domain-containing protein 1</fullName>
    </recommendedName>
</protein>
<evidence type="ECO:0000256" key="8">
    <source>
        <dbReference type="ARBA" id="ARBA00054167"/>
    </source>
</evidence>
<keyword evidence="13" id="KW-1185">Reference proteome</keyword>
<sequence>LTAAAAAVVPLQVKKAVEALLAFARSKAKGNASLLNESENVHLLVTVWKVPRVAQVIKIPLPHGIRPETAEVCLFTKDEPNLSAEQTENLYKKLLIQNGIKSISQIISYKTLKKEYKLFEAKRRLLNRFDLFLSDDRIRRLLPSHLGKHFYERKKAPLSVNLKAKNLAKELRKHIQGTTLPVTDKGCCYTARIGHTGMKADEILDNIIAAAEVIAKKLPKNWKNVKILHLKTLKSVALPIFTANVSNLDELDREPPLKKKEVKKGKNKKPKKAAKKVNSSQVTLTTEFNAAAAATQELAIKEKVQEPGDHDDDDEEIPQLVPVQTTSLAELMKMEPSLKKGDNLSEKTKTTLGKRKKQPVALETPKPKHKVTEDSADLQTSLKQKKAKQLNMPKEAIKEKEIKKTPKKPGAKSFATPKAGKSIQSAKKSSKTPKQMPKKVCRPQSA</sequence>
<keyword evidence="7" id="KW-0539">Nucleus</keyword>
<keyword evidence="3" id="KW-0597">Phosphoprotein</keyword>
<dbReference type="AlphaFoldDB" id="A0A7L3AJF3"/>
<feature type="compositionally biased region" description="Basic residues" evidence="11">
    <location>
        <begin position="260"/>
        <end position="275"/>
    </location>
</feature>
<gene>
    <name evidence="12" type="primary">Rsl1d1</name>
    <name evidence="12" type="ORF">SYRPAR_R08808</name>
</gene>
<comment type="similarity">
    <text evidence="9">Belongs to the universal ribosomal protein uL1 family. Highly divergent.</text>
</comment>
<keyword evidence="4" id="KW-0832">Ubl conjugation</keyword>
<dbReference type="Pfam" id="PF00687">
    <property type="entry name" value="Ribosomal_L1"/>
    <property type="match status" value="1"/>
</dbReference>
<feature type="region of interest" description="Disordered" evidence="11">
    <location>
        <begin position="256"/>
        <end position="281"/>
    </location>
</feature>